<dbReference type="EMBL" id="BARV01045942">
    <property type="protein sequence ID" value="GAI61741.1"/>
    <property type="molecule type" value="Genomic_DNA"/>
</dbReference>
<proteinExistence type="predicted"/>
<comment type="caution">
    <text evidence="2">The sequence shown here is derived from an EMBL/GenBank/DDBJ whole genome shotgun (WGS) entry which is preliminary data.</text>
</comment>
<sequence length="30" mass="3244">SAKSLLRDSSPIGLRMTKNEVTKTISPKNA</sequence>
<name>X1R3T8_9ZZZZ</name>
<feature type="region of interest" description="Disordered" evidence="1">
    <location>
        <begin position="1"/>
        <end position="30"/>
    </location>
</feature>
<evidence type="ECO:0000256" key="1">
    <source>
        <dbReference type="SAM" id="MobiDB-lite"/>
    </source>
</evidence>
<feature type="non-terminal residue" evidence="2">
    <location>
        <position position="1"/>
    </location>
</feature>
<evidence type="ECO:0000313" key="2">
    <source>
        <dbReference type="EMBL" id="GAI61741.1"/>
    </source>
</evidence>
<reference evidence="2" key="1">
    <citation type="journal article" date="2014" name="Front. Microbiol.">
        <title>High frequency of phylogenetically diverse reductive dehalogenase-homologous genes in deep subseafloor sedimentary metagenomes.</title>
        <authorList>
            <person name="Kawai M."/>
            <person name="Futagami T."/>
            <person name="Toyoda A."/>
            <person name="Takaki Y."/>
            <person name="Nishi S."/>
            <person name="Hori S."/>
            <person name="Arai W."/>
            <person name="Tsubouchi T."/>
            <person name="Morono Y."/>
            <person name="Uchiyama I."/>
            <person name="Ito T."/>
            <person name="Fujiyama A."/>
            <person name="Inagaki F."/>
            <person name="Takami H."/>
        </authorList>
    </citation>
    <scope>NUCLEOTIDE SEQUENCE</scope>
    <source>
        <strain evidence="2">Expedition CK06-06</strain>
    </source>
</reference>
<organism evidence="2">
    <name type="scientific">marine sediment metagenome</name>
    <dbReference type="NCBI Taxonomy" id="412755"/>
    <lineage>
        <taxon>unclassified sequences</taxon>
        <taxon>metagenomes</taxon>
        <taxon>ecological metagenomes</taxon>
    </lineage>
</organism>
<accession>X1R3T8</accession>
<dbReference type="AlphaFoldDB" id="X1R3T8"/>
<gene>
    <name evidence="2" type="ORF">S06H3_66927</name>
</gene>
<protein>
    <submittedName>
        <fullName evidence="2">Uncharacterized protein</fullName>
    </submittedName>
</protein>